<dbReference type="InterPro" id="IPR012902">
    <property type="entry name" value="N_methyl_site"/>
</dbReference>
<keyword evidence="3" id="KW-1185">Reference proteome</keyword>
<dbReference type="NCBIfam" id="TIGR02532">
    <property type="entry name" value="IV_pilin_GFxxxE"/>
    <property type="match status" value="1"/>
</dbReference>
<protein>
    <submittedName>
        <fullName evidence="2">PilW family protein</fullName>
    </submittedName>
</protein>
<dbReference type="AlphaFoldDB" id="A0AAW3ZUA5"/>
<proteinExistence type="predicted"/>
<reference evidence="2 3" key="1">
    <citation type="submission" date="2020-09" db="EMBL/GenBank/DDBJ databases">
        <title>Pseudoxanthomonas sp. CAU 1598 isolated from sand of Yaerae Beach.</title>
        <authorList>
            <person name="Kim W."/>
        </authorList>
    </citation>
    <scope>NUCLEOTIDE SEQUENCE [LARGE SCALE GENOMIC DNA]</scope>
    <source>
        <strain evidence="2 3">CAU 1598</strain>
    </source>
</reference>
<sequence>MKITTLTARKQHGVSLIELLIALTLGTILVLGLTQVFSGVRSSFGASEGLSRVQENARFAMDFMRHDVRMAGYLGCFNEFRLVDAVDRGLWNHTADFGIAPRNSLAEHDTAPYTLQLHRPIEVYDYVQSGGTSPGNTYGITLPASPGGIGNANDFQPVLPTVLTATANNLGTNGLLNGDVGDPVPGSDILVLRSLSATSNPVPGADGIQISGILSGTDIADFPPWRIFGVTNCSQTSLFQISSTSSPAAAVADGSNLNREPWTYDNEIIYGGGVAVHEYQFFLYYVGRTLEGPPSLYRRRIRQNPGVAAEGDDFSDAEELVPGVEMMQILLGVDNQPFPVDDVVDQFVSASQLFGATPPNTQAFFNLQRSIKSVRISLLVRSPDRIPGVVDPIQPTRVVGDVIVSPPLDGRLRHVYDATINIRNRNRN</sequence>
<dbReference type="Proteomes" id="UP000613768">
    <property type="component" value="Unassembled WGS sequence"/>
</dbReference>
<keyword evidence="1" id="KW-1133">Transmembrane helix</keyword>
<dbReference type="PROSITE" id="PS00409">
    <property type="entry name" value="PROKAR_NTER_METHYL"/>
    <property type="match status" value="1"/>
</dbReference>
<feature type="transmembrane region" description="Helical" evidence="1">
    <location>
        <begin position="12"/>
        <end position="33"/>
    </location>
</feature>
<dbReference type="GO" id="GO:0043683">
    <property type="term" value="P:type IV pilus assembly"/>
    <property type="evidence" value="ECO:0007669"/>
    <property type="project" value="InterPro"/>
</dbReference>
<dbReference type="RefSeq" id="WP_192031464.1">
    <property type="nucleotide sequence ID" value="NZ_JACYTR010000078.1"/>
</dbReference>
<keyword evidence="1" id="KW-0472">Membrane</keyword>
<evidence type="ECO:0000256" key="1">
    <source>
        <dbReference type="SAM" id="Phobius"/>
    </source>
</evidence>
<keyword evidence="1" id="KW-0812">Transmembrane</keyword>
<evidence type="ECO:0000313" key="2">
    <source>
        <dbReference type="EMBL" id="MBD8528044.1"/>
    </source>
</evidence>
<dbReference type="Pfam" id="PF07963">
    <property type="entry name" value="N_methyl"/>
    <property type="match status" value="1"/>
</dbReference>
<organism evidence="2 3">
    <name type="scientific">Pseudomarimonas arenosa</name>
    <dbReference type="NCBI Taxonomy" id="2774145"/>
    <lineage>
        <taxon>Bacteria</taxon>
        <taxon>Pseudomonadati</taxon>
        <taxon>Pseudomonadota</taxon>
        <taxon>Gammaproteobacteria</taxon>
        <taxon>Lysobacterales</taxon>
        <taxon>Lysobacteraceae</taxon>
        <taxon>Pseudomarimonas</taxon>
    </lineage>
</organism>
<name>A0AAW3ZUA5_9GAMM</name>
<dbReference type="Pfam" id="PF16074">
    <property type="entry name" value="PilW"/>
    <property type="match status" value="1"/>
</dbReference>
<dbReference type="InterPro" id="IPR032092">
    <property type="entry name" value="PilW"/>
</dbReference>
<comment type="caution">
    <text evidence="2">The sequence shown here is derived from an EMBL/GenBank/DDBJ whole genome shotgun (WGS) entry which is preliminary data.</text>
</comment>
<dbReference type="EMBL" id="JACYTR010000078">
    <property type="protein sequence ID" value="MBD8528044.1"/>
    <property type="molecule type" value="Genomic_DNA"/>
</dbReference>
<evidence type="ECO:0000313" key="3">
    <source>
        <dbReference type="Proteomes" id="UP000613768"/>
    </source>
</evidence>
<accession>A0AAW3ZUA5</accession>
<gene>
    <name evidence="2" type="ORF">IFO71_20030</name>
</gene>